<reference evidence="3" key="1">
    <citation type="submission" date="2011-05" db="EMBL/GenBank/DDBJ databases">
        <title>Insights into the evolution of the great apes provided by the gorilla genome.</title>
        <authorList>
            <person name="Scally A."/>
        </authorList>
    </citation>
    <scope>NUCLEOTIDE SEQUENCE [LARGE SCALE GENOMIC DNA]</scope>
</reference>
<organism evidence="2 3">
    <name type="scientific">Gorilla gorilla gorilla</name>
    <name type="common">Western lowland gorilla</name>
    <dbReference type="NCBI Taxonomy" id="9595"/>
    <lineage>
        <taxon>Eukaryota</taxon>
        <taxon>Metazoa</taxon>
        <taxon>Chordata</taxon>
        <taxon>Craniata</taxon>
        <taxon>Vertebrata</taxon>
        <taxon>Euteleostomi</taxon>
        <taxon>Mammalia</taxon>
        <taxon>Eutheria</taxon>
        <taxon>Euarchontoglires</taxon>
        <taxon>Primates</taxon>
        <taxon>Haplorrhini</taxon>
        <taxon>Catarrhini</taxon>
        <taxon>Hominidae</taxon>
        <taxon>Gorilla</taxon>
    </lineage>
</organism>
<evidence type="ECO:0000313" key="2">
    <source>
        <dbReference type="Ensembl" id="ENSGGOP00000031879.1"/>
    </source>
</evidence>
<dbReference type="InParanoid" id="A0A2I2YAE5"/>
<dbReference type="Proteomes" id="UP000001519">
    <property type="component" value="Chromosome 3"/>
</dbReference>
<dbReference type="AlphaFoldDB" id="A0A2I2YAE5"/>
<reference evidence="2" key="3">
    <citation type="submission" date="2025-08" db="UniProtKB">
        <authorList>
            <consortium name="Ensembl"/>
        </authorList>
    </citation>
    <scope>IDENTIFICATION</scope>
</reference>
<dbReference type="Ensembl" id="ENSGGOT00000054082.1">
    <property type="protein sequence ID" value="ENSGGOP00000031879.1"/>
    <property type="gene ID" value="ENSGGOG00000038952.1"/>
</dbReference>
<reference evidence="2 3" key="2">
    <citation type="journal article" date="2012" name="Nature">
        <title>Insights into hominid evolution from the gorilla genome sequence.</title>
        <authorList>
            <person name="Scally A."/>
            <person name="Dutheil J.Y."/>
            <person name="Hillier L.W."/>
            <person name="Jordan G.E."/>
            <person name="Goodhead I."/>
            <person name="Herrero J."/>
            <person name="Hobolth A."/>
            <person name="Lappalainen T."/>
            <person name="Mailund T."/>
            <person name="Marques-Bonet T."/>
            <person name="McCarthy S."/>
            <person name="Montgomery S.H."/>
            <person name="Schwalie P.C."/>
            <person name="Tang Y.A."/>
            <person name="Ward M.C."/>
            <person name="Xue Y."/>
            <person name="Yngvadottir B."/>
            <person name="Alkan C."/>
            <person name="Andersen L.N."/>
            <person name="Ayub Q."/>
            <person name="Ball E.V."/>
            <person name="Beal K."/>
            <person name="Bradley B.J."/>
            <person name="Chen Y."/>
            <person name="Clee C.M."/>
            <person name="Fitzgerald S."/>
            <person name="Graves T.A."/>
            <person name="Gu Y."/>
            <person name="Heath P."/>
            <person name="Heger A."/>
            <person name="Karakoc E."/>
            <person name="Kolb-Kokocinski A."/>
            <person name="Laird G.K."/>
            <person name="Lunter G."/>
            <person name="Meader S."/>
            <person name="Mort M."/>
            <person name="Mullikin J.C."/>
            <person name="Munch K."/>
            <person name="O'Connor T.D."/>
            <person name="Phillips A.D."/>
            <person name="Prado-Martinez J."/>
            <person name="Rogers A.S."/>
            <person name="Sajjadian S."/>
            <person name="Schmidt D."/>
            <person name="Shaw K."/>
            <person name="Simpson J.T."/>
            <person name="Stenson P.D."/>
            <person name="Turner D.J."/>
            <person name="Vigilant L."/>
            <person name="Vilella A.J."/>
            <person name="Whitener W."/>
            <person name="Zhu B."/>
            <person name="Cooper D.N."/>
            <person name="de Jong P."/>
            <person name="Dermitzakis E.T."/>
            <person name="Eichler E.E."/>
            <person name="Flicek P."/>
            <person name="Goldman N."/>
            <person name="Mundy N.I."/>
            <person name="Ning Z."/>
            <person name="Odom D.T."/>
            <person name="Ponting C.P."/>
            <person name="Quail M.A."/>
            <person name="Ryder O.A."/>
            <person name="Searle S.M."/>
            <person name="Warren W.C."/>
            <person name="Wilson R.K."/>
            <person name="Schierup M.H."/>
            <person name="Rogers J."/>
            <person name="Tyler-Smith C."/>
            <person name="Durbin R."/>
        </authorList>
    </citation>
    <scope>NUCLEOTIDE SEQUENCE [LARGE SCALE GENOMIC DNA]</scope>
</reference>
<protein>
    <submittedName>
        <fullName evidence="2">Uncharacterized protein</fullName>
    </submittedName>
</protein>
<reference evidence="2" key="4">
    <citation type="submission" date="2025-09" db="UniProtKB">
        <authorList>
            <consortium name="Ensembl"/>
        </authorList>
    </citation>
    <scope>IDENTIFICATION</scope>
</reference>
<feature type="compositionally biased region" description="Polar residues" evidence="1">
    <location>
        <begin position="20"/>
        <end position="32"/>
    </location>
</feature>
<evidence type="ECO:0000313" key="3">
    <source>
        <dbReference type="Proteomes" id="UP000001519"/>
    </source>
</evidence>
<feature type="compositionally biased region" description="Basic and acidic residues" evidence="1">
    <location>
        <begin position="33"/>
        <end position="44"/>
    </location>
</feature>
<feature type="region of interest" description="Disordered" evidence="1">
    <location>
        <begin position="1"/>
        <end position="54"/>
    </location>
</feature>
<dbReference type="Bgee" id="ENSGGOG00000038952">
    <property type="expression patterns" value="Expressed in testis"/>
</dbReference>
<keyword evidence="3" id="KW-1185">Reference proteome</keyword>
<name>A0A2I2YAE5_GORGO</name>
<sequence length="89" mass="9968">MVGHISEGAAGTHCTVKQPAESTMSCKPQASNQRDRMQWPERGQRRQAGQAGHPHLSGLSFPTINFSRCLILYLQNQLPSVHHHIWAQK</sequence>
<dbReference type="OMA" id="HHIWAQK"/>
<evidence type="ECO:0000256" key="1">
    <source>
        <dbReference type="SAM" id="MobiDB-lite"/>
    </source>
</evidence>
<accession>A0A2I2YAE5</accession>
<dbReference type="EMBL" id="CABD030023968">
    <property type="status" value="NOT_ANNOTATED_CDS"/>
    <property type="molecule type" value="Genomic_DNA"/>
</dbReference>
<dbReference type="GeneTree" id="ENSGT00910000147060"/>
<proteinExistence type="predicted"/>